<proteinExistence type="predicted"/>
<reference evidence="4 5" key="1">
    <citation type="submission" date="2019-10" db="EMBL/GenBank/DDBJ databases">
        <title>Draft genome sequence of Marinobacter hydrocarbonoclasticus NCT7M from the microbiome of the marine copepod.</title>
        <authorList>
            <person name="Nuttall R."/>
            <person name="Sharma G."/>
            <person name="Moisander P."/>
        </authorList>
    </citation>
    <scope>NUCLEOTIDE SEQUENCE [LARGE SCALE GENOMIC DNA]</scope>
    <source>
        <strain evidence="4 5">NCT7M</strain>
    </source>
</reference>
<dbReference type="Proteomes" id="UP000469950">
    <property type="component" value="Unassembled WGS sequence"/>
</dbReference>
<organism evidence="4 5">
    <name type="scientific">Marinobacter nauticus</name>
    <name type="common">Marinobacter hydrocarbonoclasticus</name>
    <name type="synonym">Marinobacter aquaeolei</name>
    <dbReference type="NCBI Taxonomy" id="2743"/>
    <lineage>
        <taxon>Bacteria</taxon>
        <taxon>Pseudomonadati</taxon>
        <taxon>Pseudomonadota</taxon>
        <taxon>Gammaproteobacteria</taxon>
        <taxon>Pseudomonadales</taxon>
        <taxon>Marinobacteraceae</taxon>
        <taxon>Marinobacter</taxon>
    </lineage>
</organism>
<evidence type="ECO:0000313" key="5">
    <source>
        <dbReference type="Proteomes" id="UP000469950"/>
    </source>
</evidence>
<evidence type="ECO:0000259" key="3">
    <source>
        <dbReference type="Pfam" id="PF05065"/>
    </source>
</evidence>
<evidence type="ECO:0000313" key="4">
    <source>
        <dbReference type="EMBL" id="KAE8545353.1"/>
    </source>
</evidence>
<dbReference type="Pfam" id="PF05065">
    <property type="entry name" value="Phage_capsid"/>
    <property type="match status" value="1"/>
</dbReference>
<dbReference type="SUPFAM" id="SSF56563">
    <property type="entry name" value="Major capsid protein gp5"/>
    <property type="match status" value="1"/>
</dbReference>
<comment type="subcellular location">
    <subcellularLocation>
        <location evidence="1">Virion</location>
    </subcellularLocation>
</comment>
<evidence type="ECO:0000256" key="2">
    <source>
        <dbReference type="SAM" id="MobiDB-lite"/>
    </source>
</evidence>
<dbReference type="InterPro" id="IPR024455">
    <property type="entry name" value="Phage_capsid"/>
</dbReference>
<dbReference type="AlphaFoldDB" id="A0A833JPG1"/>
<name>A0A833JPG1_MARNT</name>
<feature type="region of interest" description="Disordered" evidence="2">
    <location>
        <begin position="73"/>
        <end position="96"/>
    </location>
</feature>
<comment type="caution">
    <text evidence="4">The sequence shown here is derived from an EMBL/GenBank/DDBJ whole genome shotgun (WGS) entry which is preliminary data.</text>
</comment>
<gene>
    <name evidence="4" type="ORF">F6453_2325</name>
</gene>
<sequence>MNLKDLIARLKTLKAEATAILDEADKNNGGDMTEEQEAQYDAKMTEIEKVNASIDRLKKLNAVDDTVDDLEASAGRQAQPNAAGSQVRVRDNRGDDPTAGFSGLGDFALAVQGACMPGGDRDQRLNILGAPSNFHQENGSSDGYEVPPQFRNEIIEVMSQTDDLASMVDNEPTASNQVNLLADESTPWGAQGIQASWAAEGQKMDPSRLETEGRSVKLHKLYAFVLATDELLEDAPRLNQRVTRGAARAIQWKRSEAIMTGTGTGQPLGYLNSGALVSVAKEGSQAADTILAENVAKMYSRMLPSSLPRAVWIANSDILPQLMTLKIGDNLVWTPPSSGFQNAPGGFLLGRPIIFSEHANTLGDKGDLQFIDPMGYYMPTKQGGVKFDSSIHLYFDYGIQAFRWTFRCGGQTYLSAPVTPAKGSNTKSHFVVLDERA</sequence>
<dbReference type="EMBL" id="WBMP01000009">
    <property type="protein sequence ID" value="KAE8545353.1"/>
    <property type="molecule type" value="Genomic_DNA"/>
</dbReference>
<dbReference type="InterPro" id="IPR054612">
    <property type="entry name" value="Phage_capsid-like_C"/>
</dbReference>
<accession>A0A833JPG1</accession>
<protein>
    <recommendedName>
        <fullName evidence="3">Phage capsid-like C-terminal domain-containing protein</fullName>
    </recommendedName>
</protein>
<dbReference type="Gene3D" id="3.30.2400.10">
    <property type="entry name" value="Major capsid protein gp5"/>
    <property type="match status" value="1"/>
</dbReference>
<dbReference type="RefSeq" id="WP_153740914.1">
    <property type="nucleotide sequence ID" value="NZ_WBMP01000009.1"/>
</dbReference>
<evidence type="ECO:0000256" key="1">
    <source>
        <dbReference type="ARBA" id="ARBA00004328"/>
    </source>
</evidence>
<dbReference type="NCBIfam" id="TIGR01554">
    <property type="entry name" value="major_cap_HK97"/>
    <property type="match status" value="1"/>
</dbReference>
<feature type="domain" description="Phage capsid-like C-terminal" evidence="3">
    <location>
        <begin position="143"/>
        <end position="422"/>
    </location>
</feature>